<reference evidence="12 13" key="1">
    <citation type="submission" date="2016-06" db="EMBL/GenBank/DDBJ databases">
        <authorList>
            <person name="Nicholson A.C."/>
        </authorList>
    </citation>
    <scope>NUCLEOTIDE SEQUENCE [LARGE SCALE GENOMIC DNA]</scope>
    <source>
        <strain evidence="12 13">G4123</strain>
    </source>
</reference>
<dbReference type="Pfam" id="PF18693">
    <property type="entry name" value="TRAM_2"/>
    <property type="match status" value="1"/>
</dbReference>
<dbReference type="PANTHER" id="PTHR43837">
    <property type="entry name" value="RIBOSOMAL PROTEIN S12 METHYLTHIOTRANSFERASE RIMO"/>
    <property type="match status" value="1"/>
</dbReference>
<dbReference type="Gene3D" id="2.40.50.140">
    <property type="entry name" value="Nucleic acid-binding proteins"/>
    <property type="match status" value="1"/>
</dbReference>
<dbReference type="HAMAP" id="MF_01865">
    <property type="entry name" value="MTTase_RimO"/>
    <property type="match status" value="1"/>
</dbReference>
<dbReference type="CDD" id="cd01335">
    <property type="entry name" value="Radical_SAM"/>
    <property type="match status" value="1"/>
</dbReference>
<organism evidence="12 13">
    <name type="scientific">Elizabethkingia ursingii</name>
    <dbReference type="NCBI Taxonomy" id="1756150"/>
    <lineage>
        <taxon>Bacteria</taxon>
        <taxon>Pseudomonadati</taxon>
        <taxon>Bacteroidota</taxon>
        <taxon>Flavobacteriia</taxon>
        <taxon>Flavobacteriales</taxon>
        <taxon>Weeksellaceae</taxon>
        <taxon>Elizabethkingia</taxon>
    </lineage>
</organism>
<dbReference type="InterPro" id="IPR007197">
    <property type="entry name" value="rSAM"/>
</dbReference>
<dbReference type="EMBL" id="MAIC01000014">
    <property type="protein sequence ID" value="OPB75162.1"/>
    <property type="molecule type" value="Genomic_DNA"/>
</dbReference>
<evidence type="ECO:0000256" key="1">
    <source>
        <dbReference type="ARBA" id="ARBA00022485"/>
    </source>
</evidence>
<dbReference type="PROSITE" id="PS51449">
    <property type="entry name" value="MTTASE_N"/>
    <property type="match status" value="1"/>
</dbReference>
<dbReference type="Pfam" id="PF04055">
    <property type="entry name" value="Radical_SAM"/>
    <property type="match status" value="1"/>
</dbReference>
<evidence type="ECO:0000256" key="8">
    <source>
        <dbReference type="HAMAP-Rule" id="MF_01865"/>
    </source>
</evidence>
<dbReference type="PROSITE" id="PS01278">
    <property type="entry name" value="MTTASE_RADICAL"/>
    <property type="match status" value="1"/>
</dbReference>
<evidence type="ECO:0000256" key="6">
    <source>
        <dbReference type="ARBA" id="ARBA00023004"/>
    </source>
</evidence>
<comment type="subcellular location">
    <subcellularLocation>
        <location evidence="8">Cytoplasm</location>
    </subcellularLocation>
</comment>
<evidence type="ECO:0000259" key="11">
    <source>
        <dbReference type="PROSITE" id="PS51918"/>
    </source>
</evidence>
<dbReference type="InterPro" id="IPR023404">
    <property type="entry name" value="rSAM_horseshoe"/>
</dbReference>
<dbReference type="InterPro" id="IPR038135">
    <property type="entry name" value="Methylthiotransferase_N_sf"/>
</dbReference>
<feature type="binding site" evidence="8">
    <location>
        <position position="18"/>
    </location>
    <ligand>
        <name>[4Fe-4S] cluster</name>
        <dbReference type="ChEBI" id="CHEBI:49883"/>
        <label>1</label>
    </ligand>
</feature>
<keyword evidence="2 8" id="KW-0963">Cytoplasm</keyword>
<dbReference type="SFLD" id="SFLDF00274">
    <property type="entry name" value="ribosomal_protein_S12_methylth"/>
    <property type="match status" value="1"/>
</dbReference>
<proteinExistence type="inferred from homology"/>
<name>A0AAJ3TNN1_9FLAO</name>
<dbReference type="RefSeq" id="WP_078403562.1">
    <property type="nucleotide sequence ID" value="NZ_CP016377.1"/>
</dbReference>
<dbReference type="EC" id="2.8.4.4" evidence="8"/>
<keyword evidence="12" id="KW-0689">Ribosomal protein</keyword>
<dbReference type="Gene3D" id="3.40.50.12160">
    <property type="entry name" value="Methylthiotransferase, N-terminal domain"/>
    <property type="match status" value="1"/>
</dbReference>
<feature type="domain" description="Radical SAM core" evidence="11">
    <location>
        <begin position="134"/>
        <end position="364"/>
    </location>
</feature>
<keyword evidence="4 8" id="KW-0949">S-adenosyl-L-methionine</keyword>
<sequence length="434" mass="49687">MRTKSSNKKKINIVTLGCSKNVYDSEVLMGQLKANGKDVVHEDKGDIVVINTCGFIDNAKEESINTILEYVELKNQGAVEKVFVTGCLSERYKPDLVREIPDVDQYFGTRDLPILLKHLGADYRHELVGERLTTTPRHYAYLKISEGCDRPCTFCAIPLMRGNHISTPIENLVKEAENLAKNGVKELILIAQDLTFYGLDIYKKRALGDLLKELVKVEGIEWIRLHYAFPTGFPEDVLGIIKEEPKICNYIDIPLQHINNDVLKRMKRGTTFEKTNALLDKFREKVPGMAIRTTLIVGFPGETEEHFEELKNWVRDQRFDRLGCFTYSHEENTGAFIYEDDVPAEVKERRVEEIMEVQQQISYEINQEKVGKTFKCLFDRKEGNYFIGRTEFDSPDVDNTVLVPAENTYISVGEFVNVKITSADDFDLYGEVVD</sequence>
<dbReference type="InterPro" id="IPR013848">
    <property type="entry name" value="Methylthiotransferase_N"/>
</dbReference>
<dbReference type="Gene3D" id="3.80.30.20">
    <property type="entry name" value="tm_1862 like domain"/>
    <property type="match status" value="1"/>
</dbReference>
<comment type="caution">
    <text evidence="12">The sequence shown here is derived from an EMBL/GenBank/DDBJ whole genome shotgun (WGS) entry which is preliminary data.</text>
</comment>
<evidence type="ECO:0000313" key="13">
    <source>
        <dbReference type="Proteomes" id="UP000190816"/>
    </source>
</evidence>
<evidence type="ECO:0000256" key="4">
    <source>
        <dbReference type="ARBA" id="ARBA00022691"/>
    </source>
</evidence>
<dbReference type="NCBIfam" id="TIGR01125">
    <property type="entry name" value="30S ribosomal protein S12 methylthiotransferase RimO"/>
    <property type="match status" value="1"/>
</dbReference>
<keyword evidence="12" id="KW-0687">Ribonucleoprotein</keyword>
<feature type="domain" description="MTTase N-terminal" evidence="10">
    <location>
        <begin position="9"/>
        <end position="124"/>
    </location>
</feature>
<dbReference type="PROSITE" id="PS51918">
    <property type="entry name" value="RADICAL_SAM"/>
    <property type="match status" value="1"/>
</dbReference>
<dbReference type="InterPro" id="IPR006638">
    <property type="entry name" value="Elp3/MiaA/NifB-like_rSAM"/>
</dbReference>
<dbReference type="GO" id="GO:0005840">
    <property type="term" value="C:ribosome"/>
    <property type="evidence" value="ECO:0007669"/>
    <property type="project" value="UniProtKB-KW"/>
</dbReference>
<dbReference type="KEGG" id="ego:BBD34_12595"/>
<feature type="binding site" evidence="8">
    <location>
        <position position="87"/>
    </location>
    <ligand>
        <name>[4Fe-4S] cluster</name>
        <dbReference type="ChEBI" id="CHEBI:49883"/>
        <label>1</label>
    </ligand>
</feature>
<dbReference type="NCBIfam" id="TIGR00089">
    <property type="entry name" value="MiaB/RimO family radical SAM methylthiotransferase"/>
    <property type="match status" value="1"/>
</dbReference>
<evidence type="ECO:0000256" key="3">
    <source>
        <dbReference type="ARBA" id="ARBA00022679"/>
    </source>
</evidence>
<dbReference type="GO" id="GO:0005829">
    <property type="term" value="C:cytosol"/>
    <property type="evidence" value="ECO:0007669"/>
    <property type="project" value="TreeGrafter"/>
</dbReference>
<dbReference type="InterPro" id="IPR012340">
    <property type="entry name" value="NA-bd_OB-fold"/>
</dbReference>
<evidence type="ECO:0000256" key="7">
    <source>
        <dbReference type="ARBA" id="ARBA00023014"/>
    </source>
</evidence>
<keyword evidence="3 8" id="KW-0808">Transferase</keyword>
<dbReference type="GO" id="GO:0006400">
    <property type="term" value="P:tRNA modification"/>
    <property type="evidence" value="ECO:0007669"/>
    <property type="project" value="InterPro"/>
</dbReference>
<feature type="binding site" evidence="8">
    <location>
        <position position="53"/>
    </location>
    <ligand>
        <name>[4Fe-4S] cluster</name>
        <dbReference type="ChEBI" id="CHEBI:49883"/>
        <label>1</label>
    </ligand>
</feature>
<dbReference type="PANTHER" id="PTHR43837:SF1">
    <property type="entry name" value="RIBOSOMAL PROTEIN US12 METHYLTHIOTRANSFERASE RIMO"/>
    <property type="match status" value="1"/>
</dbReference>
<dbReference type="InterPro" id="IPR020612">
    <property type="entry name" value="Methylthiotransferase_CS"/>
</dbReference>
<dbReference type="PROSITE" id="PS50926">
    <property type="entry name" value="TRAM"/>
    <property type="match status" value="1"/>
</dbReference>
<dbReference type="SMART" id="SM00729">
    <property type="entry name" value="Elp3"/>
    <property type="match status" value="1"/>
</dbReference>
<evidence type="ECO:0000256" key="2">
    <source>
        <dbReference type="ARBA" id="ARBA00022490"/>
    </source>
</evidence>
<dbReference type="InterPro" id="IPR002792">
    <property type="entry name" value="TRAM_dom"/>
</dbReference>
<evidence type="ECO:0000313" key="12">
    <source>
        <dbReference type="EMBL" id="OPB75162.1"/>
    </source>
</evidence>
<feature type="binding site" evidence="8">
    <location>
        <position position="155"/>
    </location>
    <ligand>
        <name>[4Fe-4S] cluster</name>
        <dbReference type="ChEBI" id="CHEBI:49883"/>
        <label>2</label>
        <note>4Fe-4S-S-AdoMet</note>
    </ligand>
</feature>
<dbReference type="SUPFAM" id="SSF102114">
    <property type="entry name" value="Radical SAM enzymes"/>
    <property type="match status" value="1"/>
</dbReference>
<feature type="binding site" evidence="8">
    <location>
        <position position="148"/>
    </location>
    <ligand>
        <name>[4Fe-4S] cluster</name>
        <dbReference type="ChEBI" id="CHEBI:49883"/>
        <label>2</label>
        <note>4Fe-4S-S-AdoMet</note>
    </ligand>
</feature>
<protein>
    <recommendedName>
        <fullName evidence="8">Ribosomal protein uS12 methylthiotransferase RimO</fullName>
        <shortName evidence="8">uS12 MTTase</shortName>
        <shortName evidence="8">uS12 methylthiotransferase</shortName>
        <ecNumber evidence="8">2.8.4.4</ecNumber>
    </recommendedName>
    <alternativeName>
        <fullName evidence="8">Ribosomal protein uS12 (aspartate-C(3))-methylthiotransferase</fullName>
    </alternativeName>
    <alternativeName>
        <fullName evidence="8">Ribosome maturation factor RimO</fullName>
    </alternativeName>
</protein>
<keyword evidence="7 8" id="KW-0411">Iron-sulfur</keyword>
<feature type="binding site" evidence="8">
    <location>
        <position position="152"/>
    </location>
    <ligand>
        <name>[4Fe-4S] cluster</name>
        <dbReference type="ChEBI" id="CHEBI:49883"/>
        <label>2</label>
        <note>4Fe-4S-S-AdoMet</note>
    </ligand>
</feature>
<dbReference type="AlphaFoldDB" id="A0AAJ3TNN1"/>
<keyword evidence="6 8" id="KW-0408">Iron</keyword>
<dbReference type="GO" id="GO:0046872">
    <property type="term" value="F:metal ion binding"/>
    <property type="evidence" value="ECO:0007669"/>
    <property type="project" value="UniProtKB-KW"/>
</dbReference>
<comment type="catalytic activity">
    <reaction evidence="8">
        <text>L-aspartate(89)-[ribosomal protein uS12]-hydrogen + (sulfur carrier)-SH + AH2 + 2 S-adenosyl-L-methionine = 3-methylsulfanyl-L-aspartate(89)-[ribosomal protein uS12]-hydrogen + (sulfur carrier)-H + 5'-deoxyadenosine + L-methionine + A + S-adenosyl-L-homocysteine + 2 H(+)</text>
        <dbReference type="Rhea" id="RHEA:37087"/>
        <dbReference type="Rhea" id="RHEA-COMP:10460"/>
        <dbReference type="Rhea" id="RHEA-COMP:10461"/>
        <dbReference type="Rhea" id="RHEA-COMP:14737"/>
        <dbReference type="Rhea" id="RHEA-COMP:14739"/>
        <dbReference type="ChEBI" id="CHEBI:13193"/>
        <dbReference type="ChEBI" id="CHEBI:15378"/>
        <dbReference type="ChEBI" id="CHEBI:17319"/>
        <dbReference type="ChEBI" id="CHEBI:17499"/>
        <dbReference type="ChEBI" id="CHEBI:29917"/>
        <dbReference type="ChEBI" id="CHEBI:29961"/>
        <dbReference type="ChEBI" id="CHEBI:57844"/>
        <dbReference type="ChEBI" id="CHEBI:57856"/>
        <dbReference type="ChEBI" id="CHEBI:59789"/>
        <dbReference type="ChEBI" id="CHEBI:64428"/>
        <dbReference type="ChEBI" id="CHEBI:73599"/>
        <dbReference type="EC" id="2.8.4.4"/>
    </reaction>
</comment>
<evidence type="ECO:0000256" key="5">
    <source>
        <dbReference type="ARBA" id="ARBA00022723"/>
    </source>
</evidence>
<dbReference type="InterPro" id="IPR005840">
    <property type="entry name" value="Ribosomal_uS12_MeSTrfase_RimO"/>
</dbReference>
<comment type="cofactor">
    <cofactor evidence="8">
        <name>[4Fe-4S] cluster</name>
        <dbReference type="ChEBI" id="CHEBI:49883"/>
    </cofactor>
    <text evidence="8">Binds 2 [4Fe-4S] clusters. One cluster is coordinated with 3 cysteines and an exchangeable S-adenosyl-L-methionine.</text>
</comment>
<dbReference type="Proteomes" id="UP000190816">
    <property type="component" value="Unassembled WGS sequence"/>
</dbReference>
<comment type="similarity">
    <text evidence="8">Belongs to the methylthiotransferase family. RimO subfamily.</text>
</comment>
<dbReference type="SFLD" id="SFLDG01082">
    <property type="entry name" value="B12-binding_domain_containing"/>
    <property type="match status" value="1"/>
</dbReference>
<comment type="function">
    <text evidence="8">Catalyzes the methylthiolation of an aspartic acid residue of ribosomal protein uS12.</text>
</comment>
<dbReference type="Pfam" id="PF00919">
    <property type="entry name" value="UPF0004"/>
    <property type="match status" value="1"/>
</dbReference>
<dbReference type="GO" id="GO:0051539">
    <property type="term" value="F:4 iron, 4 sulfur cluster binding"/>
    <property type="evidence" value="ECO:0007669"/>
    <property type="project" value="UniProtKB-UniRule"/>
</dbReference>
<evidence type="ECO:0000259" key="9">
    <source>
        <dbReference type="PROSITE" id="PS50926"/>
    </source>
</evidence>
<evidence type="ECO:0000259" key="10">
    <source>
        <dbReference type="PROSITE" id="PS51449"/>
    </source>
</evidence>
<feature type="domain" description="TRAM" evidence="9">
    <location>
        <begin position="367"/>
        <end position="434"/>
    </location>
</feature>
<dbReference type="InterPro" id="IPR058240">
    <property type="entry name" value="rSAM_sf"/>
</dbReference>
<dbReference type="SFLD" id="SFLDS00029">
    <property type="entry name" value="Radical_SAM"/>
    <property type="match status" value="1"/>
</dbReference>
<gene>
    <name evidence="8" type="primary">rimO</name>
    <name evidence="12" type="ORF">BAY32_06350</name>
</gene>
<dbReference type="GO" id="GO:0035599">
    <property type="term" value="F:aspartic acid methylthiotransferase activity"/>
    <property type="evidence" value="ECO:0007669"/>
    <property type="project" value="TreeGrafter"/>
</dbReference>
<dbReference type="SFLD" id="SFLDG01061">
    <property type="entry name" value="methylthiotransferase"/>
    <property type="match status" value="1"/>
</dbReference>
<dbReference type="InterPro" id="IPR005839">
    <property type="entry name" value="Methylthiotransferase"/>
</dbReference>
<dbReference type="GO" id="GO:0103039">
    <property type="term" value="F:protein methylthiotransferase activity"/>
    <property type="evidence" value="ECO:0007669"/>
    <property type="project" value="UniProtKB-EC"/>
</dbReference>
<accession>A0AAJ3TNN1</accession>
<keyword evidence="1 8" id="KW-0004">4Fe-4S</keyword>
<dbReference type="FunFam" id="3.80.30.20:FF:000001">
    <property type="entry name" value="tRNA-2-methylthio-N(6)-dimethylallyladenosine synthase 2"/>
    <property type="match status" value="1"/>
</dbReference>
<keyword evidence="5 8" id="KW-0479">Metal-binding</keyword>